<evidence type="ECO:0000313" key="1">
    <source>
        <dbReference type="EMBL" id="KAI3779998.1"/>
    </source>
</evidence>
<name>A0ACB9G9V3_CICIN</name>
<accession>A0ACB9G9V3</accession>
<dbReference type="EMBL" id="CM042010">
    <property type="protein sequence ID" value="KAI3779998.1"/>
    <property type="molecule type" value="Genomic_DNA"/>
</dbReference>
<evidence type="ECO:0000313" key="2">
    <source>
        <dbReference type="Proteomes" id="UP001055811"/>
    </source>
</evidence>
<reference evidence="1 2" key="2">
    <citation type="journal article" date="2022" name="Mol. Ecol. Resour.">
        <title>The genomes of chicory, endive, great burdock and yacon provide insights into Asteraceae paleo-polyploidization history and plant inulin production.</title>
        <authorList>
            <person name="Fan W."/>
            <person name="Wang S."/>
            <person name="Wang H."/>
            <person name="Wang A."/>
            <person name="Jiang F."/>
            <person name="Liu H."/>
            <person name="Zhao H."/>
            <person name="Xu D."/>
            <person name="Zhang Y."/>
        </authorList>
    </citation>
    <scope>NUCLEOTIDE SEQUENCE [LARGE SCALE GENOMIC DNA]</scope>
    <source>
        <strain evidence="2">cv. Punajuju</strain>
        <tissue evidence="1">Leaves</tissue>
    </source>
</reference>
<protein>
    <submittedName>
        <fullName evidence="1">Uncharacterized protein</fullName>
    </submittedName>
</protein>
<comment type="caution">
    <text evidence="1">The sequence shown here is derived from an EMBL/GenBank/DDBJ whole genome shotgun (WGS) entry which is preliminary data.</text>
</comment>
<proteinExistence type="predicted"/>
<dbReference type="Proteomes" id="UP001055811">
    <property type="component" value="Linkage Group LG02"/>
</dbReference>
<sequence>MGSSWTDGNVVPYMFFNFSKNTSVEKLWSLFRRFGNVVDIYIARKTLRNGKEFGFVRFSNENVPSRLEAELNGNDLSDNNSINSLKEEEASEGDDEMFVQDEEGQQSLKSTSIDKVIKNSTRPEFEDNKVGNEEKSNYYEEEHIMGKRNKSQEFKSQVGACGVEDPGRDNGKNELKEEVGRSQQSGCGSKEFEAQEESNVKGVNSVSPANTSIGSMQKGAQFGKSLGVASKTEPFRSDLLSAPSKSNNVEVSEENSTKKQQYHGLNLQENDANRNFSIWDGGMSMRLFKKMLGHGIEIGGKGFGR</sequence>
<organism evidence="1 2">
    <name type="scientific">Cichorium intybus</name>
    <name type="common">Chicory</name>
    <dbReference type="NCBI Taxonomy" id="13427"/>
    <lineage>
        <taxon>Eukaryota</taxon>
        <taxon>Viridiplantae</taxon>
        <taxon>Streptophyta</taxon>
        <taxon>Embryophyta</taxon>
        <taxon>Tracheophyta</taxon>
        <taxon>Spermatophyta</taxon>
        <taxon>Magnoliopsida</taxon>
        <taxon>eudicotyledons</taxon>
        <taxon>Gunneridae</taxon>
        <taxon>Pentapetalae</taxon>
        <taxon>asterids</taxon>
        <taxon>campanulids</taxon>
        <taxon>Asterales</taxon>
        <taxon>Asteraceae</taxon>
        <taxon>Cichorioideae</taxon>
        <taxon>Cichorieae</taxon>
        <taxon>Cichoriinae</taxon>
        <taxon>Cichorium</taxon>
    </lineage>
</organism>
<gene>
    <name evidence="1" type="ORF">L2E82_09806</name>
</gene>
<keyword evidence="2" id="KW-1185">Reference proteome</keyword>
<reference evidence="2" key="1">
    <citation type="journal article" date="2022" name="Mol. Ecol. Resour.">
        <title>The genomes of chicory, endive, great burdock and yacon provide insights into Asteraceae palaeo-polyploidization history and plant inulin production.</title>
        <authorList>
            <person name="Fan W."/>
            <person name="Wang S."/>
            <person name="Wang H."/>
            <person name="Wang A."/>
            <person name="Jiang F."/>
            <person name="Liu H."/>
            <person name="Zhao H."/>
            <person name="Xu D."/>
            <person name="Zhang Y."/>
        </authorList>
    </citation>
    <scope>NUCLEOTIDE SEQUENCE [LARGE SCALE GENOMIC DNA]</scope>
    <source>
        <strain evidence="2">cv. Punajuju</strain>
    </source>
</reference>